<dbReference type="EMBL" id="GGEC01009407">
    <property type="protein sequence ID" value="MBW89890.1"/>
    <property type="molecule type" value="Transcribed_RNA"/>
</dbReference>
<name>A0A2P2J8T8_RHIMU</name>
<dbReference type="AlphaFoldDB" id="A0A2P2J8T8"/>
<proteinExistence type="predicted"/>
<organism evidence="1">
    <name type="scientific">Rhizophora mucronata</name>
    <name type="common">Asiatic mangrove</name>
    <dbReference type="NCBI Taxonomy" id="61149"/>
    <lineage>
        <taxon>Eukaryota</taxon>
        <taxon>Viridiplantae</taxon>
        <taxon>Streptophyta</taxon>
        <taxon>Embryophyta</taxon>
        <taxon>Tracheophyta</taxon>
        <taxon>Spermatophyta</taxon>
        <taxon>Magnoliopsida</taxon>
        <taxon>eudicotyledons</taxon>
        <taxon>Gunneridae</taxon>
        <taxon>Pentapetalae</taxon>
        <taxon>rosids</taxon>
        <taxon>fabids</taxon>
        <taxon>Malpighiales</taxon>
        <taxon>Rhizophoraceae</taxon>
        <taxon>Rhizophora</taxon>
    </lineage>
</organism>
<accession>A0A2P2J8T8</accession>
<reference evidence="1" key="1">
    <citation type="submission" date="2018-02" db="EMBL/GenBank/DDBJ databases">
        <title>Rhizophora mucronata_Transcriptome.</title>
        <authorList>
            <person name="Meera S.P."/>
            <person name="Sreeshan A."/>
            <person name="Augustine A."/>
        </authorList>
    </citation>
    <scope>NUCLEOTIDE SEQUENCE</scope>
    <source>
        <tissue evidence="1">Leaf</tissue>
    </source>
</reference>
<protein>
    <submittedName>
        <fullName evidence="1">Uncharacterized protein LOC103342860</fullName>
    </submittedName>
</protein>
<evidence type="ECO:0000313" key="1">
    <source>
        <dbReference type="EMBL" id="MBW89890.1"/>
    </source>
</evidence>
<sequence>MNLVNFLMVKVPVDLIVVEGIEDDLAAKNFILKQKILGMTGSFRLITYDVDFDCFPSFSNVYM</sequence>